<name>A0A7C2VEQ3_9AQUI</name>
<evidence type="ECO:0000313" key="3">
    <source>
        <dbReference type="EMBL" id="HEW46208.1"/>
    </source>
</evidence>
<evidence type="ECO:0000259" key="2">
    <source>
        <dbReference type="Pfam" id="PF04809"/>
    </source>
</evidence>
<proteinExistence type="inferred from homology"/>
<comment type="similarity">
    <text evidence="1">Belongs to the HupH/HyaF family.</text>
</comment>
<dbReference type="AlphaFoldDB" id="A0A7C2VEQ3"/>
<dbReference type="EMBL" id="DSFP01000051">
    <property type="protein sequence ID" value="HEW46208.1"/>
    <property type="molecule type" value="Genomic_DNA"/>
</dbReference>
<organism evidence="3">
    <name type="scientific">Hydrogenobacter sp</name>
    <dbReference type="NCBI Taxonomy" id="2152829"/>
    <lineage>
        <taxon>Bacteria</taxon>
        <taxon>Pseudomonadati</taxon>
        <taxon>Aquificota</taxon>
        <taxon>Aquificia</taxon>
        <taxon>Aquificales</taxon>
        <taxon>Aquificaceae</taxon>
        <taxon>Hydrogenobacter</taxon>
    </lineage>
</organism>
<accession>A0A7C2VEQ3</accession>
<evidence type="ECO:0000256" key="1">
    <source>
        <dbReference type="ARBA" id="ARBA00010832"/>
    </source>
</evidence>
<protein>
    <submittedName>
        <fullName evidence="3">Hydrogenase expression/formation protein</fullName>
    </submittedName>
</protein>
<dbReference type="InterPro" id="IPR038527">
    <property type="entry name" value="HupH_C_sf"/>
</dbReference>
<dbReference type="Gene3D" id="3.30.1370.140">
    <property type="entry name" value="HupH hydrogenase expression protein, C-terminal domain"/>
    <property type="match status" value="1"/>
</dbReference>
<gene>
    <name evidence="3" type="ORF">ENO47_06030</name>
</gene>
<dbReference type="Pfam" id="PF04809">
    <property type="entry name" value="HupH_C"/>
    <property type="match status" value="1"/>
</dbReference>
<feature type="domain" description="HupH hydrogenase expression protein C-terminal" evidence="2">
    <location>
        <begin position="2"/>
        <end position="119"/>
    </location>
</feature>
<comment type="caution">
    <text evidence="3">The sequence shown here is derived from an EMBL/GenBank/DDBJ whole genome shotgun (WGS) entry which is preliminary data.</text>
</comment>
<sequence>MLMNAPALLNEILQALKDLYEKGKEHIIYSNKVPITEEDRMAILDVLGEGQIKITLNSKSQKVEWRETGIYGVWIGVFYDRDNKPILETVEISYFPKLASAQREDVQESINVLEERIRALLSPLEAERVPDQERGPHR</sequence>
<dbReference type="InterPro" id="IPR006894">
    <property type="entry name" value="HupH_Hydgase_express_prot_C"/>
</dbReference>
<reference evidence="3" key="1">
    <citation type="journal article" date="2020" name="mSystems">
        <title>Genome- and Community-Level Interaction Insights into Carbon Utilization and Element Cycling Functions of Hydrothermarchaeota in Hydrothermal Sediment.</title>
        <authorList>
            <person name="Zhou Z."/>
            <person name="Liu Y."/>
            <person name="Xu W."/>
            <person name="Pan J."/>
            <person name="Luo Z.H."/>
            <person name="Li M."/>
        </authorList>
    </citation>
    <scope>NUCLEOTIDE SEQUENCE [LARGE SCALE GENOMIC DNA]</scope>
    <source>
        <strain evidence="3">SpSt-132</strain>
    </source>
</reference>